<accession>A0AB39J7P2</accession>
<protein>
    <submittedName>
        <fullName evidence="1">Uncharacterized protein</fullName>
    </submittedName>
</protein>
<sequence length="120" mass="14662">MNNNIYINIEKFNCEDDTQNVINIIEDNYKLEKEFKLIIETNQLNRENVSLNNVYYISKWLIKLKTKKVQYLKHTMIKIYNNHIYNLLYFLFTYLSKPIAPVEVIMYEKNHIEKVKTFYP</sequence>
<organism evidence="1">
    <name type="scientific">Florenciella sp. virus SA2</name>
    <dbReference type="NCBI Taxonomy" id="3240092"/>
    <lineage>
        <taxon>Viruses</taxon>
    </lineage>
</organism>
<proteinExistence type="predicted"/>
<gene>
    <name evidence="1" type="ORF">FloV-SA2_00531</name>
</gene>
<name>A0AB39J7P2_9VIRU</name>
<dbReference type="EMBL" id="PP542043">
    <property type="protein sequence ID" value="XDO02346.1"/>
    <property type="molecule type" value="Genomic_DNA"/>
</dbReference>
<evidence type="ECO:0000313" key="1">
    <source>
        <dbReference type="EMBL" id="XDO02346.1"/>
    </source>
</evidence>
<reference evidence="1" key="1">
    <citation type="submission" date="2024-03" db="EMBL/GenBank/DDBJ databases">
        <title>Eukaryotic viruses encode the ribosomal protein eL40.</title>
        <authorList>
            <person name="Thomy J."/>
            <person name="Schvarcz C.R."/>
            <person name="McBeain K.A."/>
            <person name="Edwards K.F."/>
            <person name="Steward G.F."/>
        </authorList>
    </citation>
    <scope>NUCLEOTIDE SEQUENCE</scope>
    <source>
        <strain evidence="1">FloV-SA2</strain>
    </source>
</reference>